<sequence length="262" mass="28585">MTTTVYDCDNKLAACDTRWSANLNIGGDDYIIHVDDTGFNKIVSRKGGIIICAGDGKTIEKIKKWWSEDILVADDMPDLEEAGKFSVGLLMIASNGVIVHDSGLKQVLYDYEKDHKHAIFLGSGAKSAANFFIKCGCAKSSVKGAESLDPWSGGEVKFIDLNTLENNLDDENLNYNSILTSMADRGEIMKANDIYIANSSSVETMKLSDHPQADEIKSILANGSVKAYSPVGGDRAEWTKEENEQIKIAAAKIASMEMLMNN</sequence>
<organism evidence="1 2">
    <name type="scientific">Providencia stuartii</name>
    <dbReference type="NCBI Taxonomy" id="588"/>
    <lineage>
        <taxon>Bacteria</taxon>
        <taxon>Pseudomonadati</taxon>
        <taxon>Pseudomonadota</taxon>
        <taxon>Gammaproteobacteria</taxon>
        <taxon>Enterobacterales</taxon>
        <taxon>Morganellaceae</taxon>
        <taxon>Providencia</taxon>
    </lineage>
</organism>
<evidence type="ECO:0000313" key="1">
    <source>
        <dbReference type="EMBL" id="MDE8772100.1"/>
    </source>
</evidence>
<gene>
    <name evidence="1" type="ORF">PZS58_21790</name>
</gene>
<comment type="caution">
    <text evidence="1">The sequence shown here is derived from an EMBL/GenBank/DDBJ whole genome shotgun (WGS) entry which is preliminary data.</text>
</comment>
<evidence type="ECO:0000313" key="2">
    <source>
        <dbReference type="Proteomes" id="UP001163056"/>
    </source>
</evidence>
<dbReference type="RefSeq" id="WP_036960717.1">
    <property type="nucleotide sequence ID" value="NZ_CP181870.1"/>
</dbReference>
<protein>
    <submittedName>
        <fullName evidence="1">Uncharacterized protein</fullName>
    </submittedName>
</protein>
<dbReference type="EMBL" id="JAREJI010000057">
    <property type="protein sequence ID" value="MDE8772100.1"/>
    <property type="molecule type" value="Genomic_DNA"/>
</dbReference>
<name>A0AAJ1JRS4_PROST</name>
<proteinExistence type="predicted"/>
<dbReference type="AlphaFoldDB" id="A0AAJ1JRS4"/>
<dbReference type="Proteomes" id="UP001163056">
    <property type="component" value="Unassembled WGS sequence"/>
</dbReference>
<reference evidence="1 2" key="1">
    <citation type="submission" date="2023-03" db="EMBL/GenBank/DDBJ databases">
        <title>WGS of NDM-producing Providencia thailandensis from Ukrainian patients.</title>
        <authorList>
            <person name="Zabicka D."/>
            <person name="Izdebski R."/>
            <person name="Urbanowicz P."/>
            <person name="Biedrzycka M."/>
            <person name="Guzek A."/>
            <person name="Gniadkowski M."/>
        </authorList>
    </citation>
    <scope>NUCLEOTIDE SEQUENCE [LARGE SCALE GENOMIC DNA]</scope>
    <source>
        <strain evidence="1 2">8015-22</strain>
    </source>
</reference>
<accession>A0AAJ1JRS4</accession>